<evidence type="ECO:0000256" key="1">
    <source>
        <dbReference type="SAM" id="SignalP"/>
    </source>
</evidence>
<keyword evidence="1" id="KW-0732">Signal</keyword>
<feature type="signal peptide" evidence="1">
    <location>
        <begin position="1"/>
        <end position="21"/>
    </location>
</feature>
<evidence type="ECO:0000313" key="2">
    <source>
        <dbReference type="EMBL" id="MXU88588.1"/>
    </source>
</evidence>
<name>A0A6B0UAC8_IXORI</name>
<feature type="chain" id="PRO_5025533860" evidence="1">
    <location>
        <begin position="22"/>
        <end position="102"/>
    </location>
</feature>
<dbReference type="AlphaFoldDB" id="A0A6B0UAC8"/>
<accession>A0A6B0UAC8</accession>
<sequence length="102" mass="11288">MATIHLFKVIIYLIVLCSAEALQQRSGRGTDHIYTLETHGNRSAAAGILKHGDVSLVTVGVQCCDNLATWYLGQLVCVLYILEQVKLREHDSHNCNVCPEHA</sequence>
<protein>
    <submittedName>
        <fullName evidence="2">Putative secreted protein</fullName>
    </submittedName>
</protein>
<reference evidence="2" key="1">
    <citation type="submission" date="2019-12" db="EMBL/GenBank/DDBJ databases">
        <title>An insight into the sialome of adult female Ixodes ricinus ticks feeding for 6 days.</title>
        <authorList>
            <person name="Perner J."/>
            <person name="Ribeiro J.M.C."/>
        </authorList>
    </citation>
    <scope>NUCLEOTIDE SEQUENCE</scope>
    <source>
        <strain evidence="2">Semi-engorged</strain>
        <tissue evidence="2">Salivary glands</tissue>
    </source>
</reference>
<organism evidence="2">
    <name type="scientific">Ixodes ricinus</name>
    <name type="common">Common tick</name>
    <name type="synonym">Acarus ricinus</name>
    <dbReference type="NCBI Taxonomy" id="34613"/>
    <lineage>
        <taxon>Eukaryota</taxon>
        <taxon>Metazoa</taxon>
        <taxon>Ecdysozoa</taxon>
        <taxon>Arthropoda</taxon>
        <taxon>Chelicerata</taxon>
        <taxon>Arachnida</taxon>
        <taxon>Acari</taxon>
        <taxon>Parasitiformes</taxon>
        <taxon>Ixodida</taxon>
        <taxon>Ixodoidea</taxon>
        <taxon>Ixodidae</taxon>
        <taxon>Ixodinae</taxon>
        <taxon>Ixodes</taxon>
    </lineage>
</organism>
<proteinExistence type="predicted"/>
<dbReference type="EMBL" id="GIFC01006505">
    <property type="protein sequence ID" value="MXU88588.1"/>
    <property type="molecule type" value="Transcribed_RNA"/>
</dbReference>